<dbReference type="PROSITE" id="PS50921">
    <property type="entry name" value="ANTAR"/>
    <property type="match status" value="1"/>
</dbReference>
<dbReference type="Pfam" id="PF03861">
    <property type="entry name" value="ANTAR"/>
    <property type="match status" value="1"/>
</dbReference>
<feature type="domain" description="ANTAR" evidence="1">
    <location>
        <begin position="113"/>
        <end position="174"/>
    </location>
</feature>
<dbReference type="AlphaFoldDB" id="A0A644ZBJ7"/>
<dbReference type="InterPro" id="IPR011006">
    <property type="entry name" value="CheY-like_superfamily"/>
</dbReference>
<evidence type="ECO:0000313" key="2">
    <source>
        <dbReference type="EMBL" id="MPM38255.1"/>
    </source>
</evidence>
<sequence length="176" mass="19729">MDRIIVAFESEANRTRIKDMLENGGIPVRKVCYSGAEVIRTAKKIGGAVVVCGYKLGDMTASELAYDLHKVAMVLAVAPANQMELCENEDLFRLPAPVSRGDLLASVRMLVQMQSRHYRMLLPRRNEEEEALVKQAKEILMNRNCMTEEEAHRFLQKKSMDSGSKMVDTARLILGG</sequence>
<comment type="caution">
    <text evidence="2">The sequence shown here is derived from an EMBL/GenBank/DDBJ whole genome shotgun (WGS) entry which is preliminary data.</text>
</comment>
<dbReference type="InterPro" id="IPR036388">
    <property type="entry name" value="WH-like_DNA-bd_sf"/>
</dbReference>
<reference evidence="2" key="1">
    <citation type="submission" date="2019-08" db="EMBL/GenBank/DDBJ databases">
        <authorList>
            <person name="Kucharzyk K."/>
            <person name="Murdoch R.W."/>
            <person name="Higgins S."/>
            <person name="Loffler F."/>
        </authorList>
    </citation>
    <scope>NUCLEOTIDE SEQUENCE</scope>
</reference>
<protein>
    <recommendedName>
        <fullName evidence="1">ANTAR domain-containing protein</fullName>
    </recommendedName>
</protein>
<dbReference type="SMART" id="SM01012">
    <property type="entry name" value="ANTAR"/>
    <property type="match status" value="1"/>
</dbReference>
<proteinExistence type="predicted"/>
<accession>A0A644ZBJ7</accession>
<dbReference type="EMBL" id="VSSQ01008223">
    <property type="protein sequence ID" value="MPM38255.1"/>
    <property type="molecule type" value="Genomic_DNA"/>
</dbReference>
<dbReference type="Gene3D" id="1.10.10.10">
    <property type="entry name" value="Winged helix-like DNA-binding domain superfamily/Winged helix DNA-binding domain"/>
    <property type="match status" value="1"/>
</dbReference>
<organism evidence="2">
    <name type="scientific">bioreactor metagenome</name>
    <dbReference type="NCBI Taxonomy" id="1076179"/>
    <lineage>
        <taxon>unclassified sequences</taxon>
        <taxon>metagenomes</taxon>
        <taxon>ecological metagenomes</taxon>
    </lineage>
</organism>
<name>A0A644ZBJ7_9ZZZZ</name>
<gene>
    <name evidence="2" type="ORF">SDC9_84884</name>
</gene>
<dbReference type="SUPFAM" id="SSF52172">
    <property type="entry name" value="CheY-like"/>
    <property type="match status" value="1"/>
</dbReference>
<dbReference type="InterPro" id="IPR005561">
    <property type="entry name" value="ANTAR"/>
</dbReference>
<evidence type="ECO:0000259" key="1">
    <source>
        <dbReference type="PROSITE" id="PS50921"/>
    </source>
</evidence>
<dbReference type="GO" id="GO:0003723">
    <property type="term" value="F:RNA binding"/>
    <property type="evidence" value="ECO:0007669"/>
    <property type="project" value="InterPro"/>
</dbReference>